<sequence>MELKNWQFNQGGWKQQVLQWLNLRPEDGERTLLMFAFYTATSIGLLWLEAVTYELFLARYGAESLTIIYIAGAAIGSGLGFFYSWLQEILPMRRAIVVIALLMATPALVFRFGLEMPLLFGLTVFAMRLWIDGAYVLNDLNTSITANQLFNIREIKRTYPIISSGILLADVLGGFSLPLVIANFGVRNVLFVACFMLLVGALLLLYLTENYRQAFPDVARRTEEEDRSDFTTRRFQGPLRTYVWLLVSFFVLVEALYVLIEFQFFSEIELFFRELQLEAQAGELSHNASIFLGLLDLNETSNFDSGIARFLGLFNGFLGIFELITQWFASSRVVERMGVFYAGGILPALVLAIGVLALTGSLTSDFELFFGVIGIKFVDELLHYTLIEGTGPVLFQPLPESQRNGLQALVNGVAKPVSTGVAGAVMWLAIWGGRRLVGPERWLELQSSIFVSLVLLVALAWILAIWLMRSRYVGLLVSSAERGRLGVSDVDFRALKRSVVETLEKHKSDADKRSCVELLSQIDPKNVGEVLAPLLLNLSPPLQRQSLEVMLNAPKTEHLPQVRALIERPQPPEILALALRYIWLTEETPDMRQLRPYLRPEVDPVVRSTAASLIMRKGNREQKAEATNALRRMLTHQQERERVMGTRALGEAEFLQGLRLYVPNLLQDESLRVRCALLEAIASTELEEYYPSLLRGLAYKSTRDAAMHSLVRLGNDILPRLVELGEDIHKPDLVRMYAWNTVGQIGTPEALNTLVTHLMTTWATSRRNILRILLKMPDEQGIEGVLDRLGRSGVEILIDQELMFLGQLYAALVDFQGSRSADALEELHNGNGHRELTADSALELLCNSLEEIRNDSIERLFLLMRFLYPLSSIQAAAFNLKSGSRSYMARGLEILDNTIDIPSKRALLNILDRQGDMEKLQSLSDLIDYRPLPPRDRLRVLLELRYFLSDWPLASCFHVARLARWSLAADQTLAGLRHPTGFVRESVLAYLQVASPRALVELLPKLQHDPDPLVAAQVQEMMVQLGLAPSSSDSATSPQGL</sequence>
<dbReference type="RefSeq" id="WP_252662811.1">
    <property type="nucleotide sequence ID" value="NZ_CP098611.1"/>
</dbReference>
<reference evidence="4" key="1">
    <citation type="submission" date="2022-06" db="EMBL/GenBank/DDBJ databases">
        <title>Genome sequence of Phormidium yuhuli AB48 isolated from an industrial photobioreactor environment.</title>
        <authorList>
            <person name="Qiu Y."/>
            <person name="Noonan A.J.C."/>
            <person name="Dofher K."/>
            <person name="Koch M."/>
            <person name="Kieft B."/>
            <person name="Lin X."/>
            <person name="Ziels R.M."/>
            <person name="Hallam S.J."/>
        </authorList>
    </citation>
    <scope>NUCLEOTIDE SEQUENCE</scope>
    <source>
        <strain evidence="4">AB48</strain>
    </source>
</reference>
<feature type="transmembrane region" description="Helical" evidence="3">
    <location>
        <begin position="449"/>
        <end position="468"/>
    </location>
</feature>
<feature type="transmembrane region" description="Helical" evidence="3">
    <location>
        <begin position="158"/>
        <end position="182"/>
    </location>
</feature>
<evidence type="ECO:0000313" key="4">
    <source>
        <dbReference type="EMBL" id="USR90787.1"/>
    </source>
</evidence>
<keyword evidence="5" id="KW-1185">Reference proteome</keyword>
<feature type="transmembrane region" description="Helical" evidence="3">
    <location>
        <begin position="188"/>
        <end position="207"/>
    </location>
</feature>
<keyword evidence="3" id="KW-1133">Transmembrane helix</keyword>
<organism evidence="4 5">
    <name type="scientific">Phormidium yuhuli AB48</name>
    <dbReference type="NCBI Taxonomy" id="2940671"/>
    <lineage>
        <taxon>Bacteria</taxon>
        <taxon>Bacillati</taxon>
        <taxon>Cyanobacteriota</taxon>
        <taxon>Cyanophyceae</taxon>
        <taxon>Oscillatoriophycideae</taxon>
        <taxon>Oscillatoriales</taxon>
        <taxon>Oscillatoriaceae</taxon>
        <taxon>Phormidium</taxon>
        <taxon>Phormidium yuhuli</taxon>
    </lineage>
</organism>
<dbReference type="EMBL" id="CP098611">
    <property type="protein sequence ID" value="USR90787.1"/>
    <property type="molecule type" value="Genomic_DNA"/>
</dbReference>
<keyword evidence="3" id="KW-0472">Membrane</keyword>
<dbReference type="SUPFAM" id="SSF48371">
    <property type="entry name" value="ARM repeat"/>
    <property type="match status" value="1"/>
</dbReference>
<feature type="transmembrane region" description="Helical" evidence="3">
    <location>
        <begin position="340"/>
        <end position="362"/>
    </location>
</feature>
<accession>A0ABY5APL2</accession>
<feature type="transmembrane region" description="Helical" evidence="3">
    <location>
        <begin position="242"/>
        <end position="260"/>
    </location>
</feature>
<feature type="transmembrane region" description="Helical" evidence="3">
    <location>
        <begin position="65"/>
        <end position="83"/>
    </location>
</feature>
<dbReference type="InterPro" id="IPR016024">
    <property type="entry name" value="ARM-type_fold"/>
</dbReference>
<dbReference type="SUPFAM" id="SSF103473">
    <property type="entry name" value="MFS general substrate transporter"/>
    <property type="match status" value="1"/>
</dbReference>
<gene>
    <name evidence="4" type="ORF">NEA10_18505</name>
</gene>
<feature type="transmembrane region" description="Helical" evidence="3">
    <location>
        <begin position="32"/>
        <end position="53"/>
    </location>
</feature>
<proteinExistence type="predicted"/>
<dbReference type="InterPro" id="IPR011989">
    <property type="entry name" value="ARM-like"/>
</dbReference>
<keyword evidence="2" id="KW-0605">Phycobilisome</keyword>
<evidence type="ECO:0000256" key="1">
    <source>
        <dbReference type="ARBA" id="ARBA00022549"/>
    </source>
</evidence>
<dbReference type="Proteomes" id="UP001056708">
    <property type="component" value="Chromosome"/>
</dbReference>
<evidence type="ECO:0000256" key="2">
    <source>
        <dbReference type="ARBA" id="ARBA00022738"/>
    </source>
</evidence>
<feature type="transmembrane region" description="Helical" evidence="3">
    <location>
        <begin position="408"/>
        <end position="429"/>
    </location>
</feature>
<feature type="transmembrane region" description="Helical" evidence="3">
    <location>
        <begin position="95"/>
        <end position="112"/>
    </location>
</feature>
<keyword evidence="1" id="KW-0042">Antenna complex</keyword>
<dbReference type="Gene3D" id="1.25.10.10">
    <property type="entry name" value="Leucine-rich Repeat Variant"/>
    <property type="match status" value="1"/>
</dbReference>
<keyword evidence="3" id="KW-0812">Transmembrane</keyword>
<feature type="transmembrane region" description="Helical" evidence="3">
    <location>
        <begin position="307"/>
        <end position="328"/>
    </location>
</feature>
<evidence type="ECO:0000313" key="5">
    <source>
        <dbReference type="Proteomes" id="UP001056708"/>
    </source>
</evidence>
<evidence type="ECO:0000256" key="3">
    <source>
        <dbReference type="SAM" id="Phobius"/>
    </source>
</evidence>
<protein>
    <submittedName>
        <fullName evidence="4">MFS transporter</fullName>
    </submittedName>
</protein>
<name>A0ABY5APL2_9CYAN</name>
<dbReference type="InterPro" id="IPR036259">
    <property type="entry name" value="MFS_trans_sf"/>
</dbReference>
<feature type="transmembrane region" description="Helical" evidence="3">
    <location>
        <begin position="118"/>
        <end position="137"/>
    </location>
</feature>